<feature type="region of interest" description="Disordered" evidence="2">
    <location>
        <begin position="1"/>
        <end position="27"/>
    </location>
</feature>
<dbReference type="Proteomes" id="UP000006514">
    <property type="component" value="Unassembled WGS sequence"/>
</dbReference>
<evidence type="ECO:0000256" key="2">
    <source>
        <dbReference type="SAM" id="MobiDB-lite"/>
    </source>
</evidence>
<keyword evidence="4" id="KW-1185">Reference proteome</keyword>
<evidence type="ECO:0000256" key="1">
    <source>
        <dbReference type="SAM" id="Coils"/>
    </source>
</evidence>
<accession>J0D5Q0</accession>
<proteinExistence type="predicted"/>
<feature type="coiled-coil region" evidence="1">
    <location>
        <begin position="40"/>
        <end position="67"/>
    </location>
</feature>
<feature type="compositionally biased region" description="Basic and acidic residues" evidence="2">
    <location>
        <begin position="16"/>
        <end position="27"/>
    </location>
</feature>
<dbReference type="KEGG" id="adl:AURDEDRAFT_176827"/>
<reference evidence="4" key="1">
    <citation type="journal article" date="2012" name="Science">
        <title>The Paleozoic origin of enzymatic lignin decomposition reconstructed from 31 fungal genomes.</title>
        <authorList>
            <person name="Floudas D."/>
            <person name="Binder M."/>
            <person name="Riley R."/>
            <person name="Barry K."/>
            <person name="Blanchette R.A."/>
            <person name="Henrissat B."/>
            <person name="Martinez A.T."/>
            <person name="Otillar R."/>
            <person name="Spatafora J.W."/>
            <person name="Yadav J.S."/>
            <person name="Aerts A."/>
            <person name="Benoit I."/>
            <person name="Boyd A."/>
            <person name="Carlson A."/>
            <person name="Copeland A."/>
            <person name="Coutinho P.M."/>
            <person name="de Vries R.P."/>
            <person name="Ferreira P."/>
            <person name="Findley K."/>
            <person name="Foster B."/>
            <person name="Gaskell J."/>
            <person name="Glotzer D."/>
            <person name="Gorecki P."/>
            <person name="Heitman J."/>
            <person name="Hesse C."/>
            <person name="Hori C."/>
            <person name="Igarashi K."/>
            <person name="Jurgens J.A."/>
            <person name="Kallen N."/>
            <person name="Kersten P."/>
            <person name="Kohler A."/>
            <person name="Kuees U."/>
            <person name="Kumar T.K.A."/>
            <person name="Kuo A."/>
            <person name="LaButti K."/>
            <person name="Larrondo L.F."/>
            <person name="Lindquist E."/>
            <person name="Ling A."/>
            <person name="Lombard V."/>
            <person name="Lucas S."/>
            <person name="Lundell T."/>
            <person name="Martin R."/>
            <person name="McLaughlin D.J."/>
            <person name="Morgenstern I."/>
            <person name="Morin E."/>
            <person name="Murat C."/>
            <person name="Nagy L.G."/>
            <person name="Nolan M."/>
            <person name="Ohm R.A."/>
            <person name="Patyshakuliyeva A."/>
            <person name="Rokas A."/>
            <person name="Ruiz-Duenas F.J."/>
            <person name="Sabat G."/>
            <person name="Salamov A."/>
            <person name="Samejima M."/>
            <person name="Schmutz J."/>
            <person name="Slot J.C."/>
            <person name="St John F."/>
            <person name="Stenlid J."/>
            <person name="Sun H."/>
            <person name="Sun S."/>
            <person name="Syed K."/>
            <person name="Tsang A."/>
            <person name="Wiebenga A."/>
            <person name="Young D."/>
            <person name="Pisabarro A."/>
            <person name="Eastwood D.C."/>
            <person name="Martin F."/>
            <person name="Cullen D."/>
            <person name="Grigoriev I.V."/>
            <person name="Hibbett D.S."/>
        </authorList>
    </citation>
    <scope>NUCLEOTIDE SEQUENCE [LARGE SCALE GENOMIC DNA]</scope>
    <source>
        <strain evidence="4">TFB10046</strain>
    </source>
</reference>
<keyword evidence="1" id="KW-0175">Coiled coil</keyword>
<evidence type="ECO:0000313" key="3">
    <source>
        <dbReference type="EMBL" id="EJD34120.1"/>
    </source>
</evidence>
<gene>
    <name evidence="3" type="ORF">AURDEDRAFT_176827</name>
</gene>
<dbReference type="AlphaFoldDB" id="J0D5Q0"/>
<organism evidence="3 4">
    <name type="scientific">Auricularia subglabra (strain TFB-10046 / SS5)</name>
    <name type="common">White-rot fungus</name>
    <name type="synonym">Auricularia delicata (strain TFB10046)</name>
    <dbReference type="NCBI Taxonomy" id="717982"/>
    <lineage>
        <taxon>Eukaryota</taxon>
        <taxon>Fungi</taxon>
        <taxon>Dikarya</taxon>
        <taxon>Basidiomycota</taxon>
        <taxon>Agaricomycotina</taxon>
        <taxon>Agaricomycetes</taxon>
        <taxon>Auriculariales</taxon>
        <taxon>Auriculariaceae</taxon>
        <taxon>Auricularia</taxon>
    </lineage>
</organism>
<evidence type="ECO:0000313" key="4">
    <source>
        <dbReference type="Proteomes" id="UP000006514"/>
    </source>
</evidence>
<dbReference type="EMBL" id="JH687997">
    <property type="protein sequence ID" value="EJD34120.1"/>
    <property type="molecule type" value="Genomic_DNA"/>
</dbReference>
<sequence length="99" mass="10872">MELEETNSRTQWNQEESGRQDQESGVRSLHEYAALATNVVEDMATQLAAHKEELRVLAEENAVLKNTVGSVATIVKAVGVCPVCERPMMQPWMLVGCGA</sequence>
<name>J0D5Q0_AURST</name>
<dbReference type="InParanoid" id="J0D5Q0"/>
<protein>
    <submittedName>
        <fullName evidence="3">Uncharacterized protein</fullName>
    </submittedName>
</protein>